<feature type="repeat" description="ANK" evidence="3">
    <location>
        <begin position="130"/>
        <end position="156"/>
    </location>
</feature>
<accession>A0A0C4EEK4</accession>
<reference evidence="6" key="4">
    <citation type="journal article" date="2015" name="G3 (Bethesda)">
        <title>Genome sequences of three phytopathogenic species of the Magnaporthaceae family of fungi.</title>
        <authorList>
            <person name="Okagaki L.H."/>
            <person name="Nunes C.C."/>
            <person name="Sailsbery J."/>
            <person name="Clay B."/>
            <person name="Brown D."/>
            <person name="John T."/>
            <person name="Oh Y."/>
            <person name="Young N."/>
            <person name="Fitzgerald M."/>
            <person name="Haas B.J."/>
            <person name="Zeng Q."/>
            <person name="Young S."/>
            <person name="Adiconis X."/>
            <person name="Fan L."/>
            <person name="Levin J.Z."/>
            <person name="Mitchell T.K."/>
            <person name="Okubara P.A."/>
            <person name="Farman M.L."/>
            <person name="Kohn L.M."/>
            <person name="Birren B."/>
            <person name="Ma L.-J."/>
            <person name="Dean R.A."/>
        </authorList>
    </citation>
    <scope>NUCLEOTIDE SEQUENCE</scope>
    <source>
        <strain evidence="6">ATCC 64411 / 73-15</strain>
    </source>
</reference>
<reference evidence="6" key="5">
    <citation type="submission" date="2015-06" db="UniProtKB">
        <authorList>
            <consortium name="EnsemblFungi"/>
        </authorList>
    </citation>
    <scope>IDENTIFICATION</scope>
    <source>
        <strain evidence="6">ATCC 64411</strain>
    </source>
</reference>
<dbReference type="SUPFAM" id="SSF81383">
    <property type="entry name" value="F-box domain"/>
    <property type="match status" value="1"/>
</dbReference>
<dbReference type="EMBL" id="GL876979">
    <property type="protein sequence ID" value="KLU92232.1"/>
    <property type="molecule type" value="Genomic_DNA"/>
</dbReference>
<dbReference type="InterPro" id="IPR001810">
    <property type="entry name" value="F-box_dom"/>
</dbReference>
<dbReference type="SUPFAM" id="SSF48403">
    <property type="entry name" value="Ankyrin repeat"/>
    <property type="match status" value="1"/>
</dbReference>
<dbReference type="PROSITE" id="PS50088">
    <property type="entry name" value="ANK_REPEAT"/>
    <property type="match status" value="2"/>
</dbReference>
<dbReference type="InterPro" id="IPR051165">
    <property type="entry name" value="Multifunctional_ANK_Repeat"/>
</dbReference>
<evidence type="ECO:0000256" key="3">
    <source>
        <dbReference type="PROSITE-ProRule" id="PRU00023"/>
    </source>
</evidence>
<dbReference type="AlphaFoldDB" id="A0A0C4EEK4"/>
<dbReference type="Proteomes" id="UP000011715">
    <property type="component" value="Unassembled WGS sequence"/>
</dbReference>
<keyword evidence="2 3" id="KW-0040">ANK repeat</keyword>
<evidence type="ECO:0000313" key="7">
    <source>
        <dbReference type="Proteomes" id="UP000011715"/>
    </source>
</evidence>
<reference evidence="5" key="3">
    <citation type="submission" date="2011-03" db="EMBL/GenBank/DDBJ databases">
        <title>Annotation of Magnaporthe poae ATCC 64411.</title>
        <authorList>
            <person name="Ma L.-J."/>
            <person name="Dead R."/>
            <person name="Young S.K."/>
            <person name="Zeng Q."/>
            <person name="Gargeya S."/>
            <person name="Fitzgerald M."/>
            <person name="Haas B."/>
            <person name="Abouelleil A."/>
            <person name="Alvarado L."/>
            <person name="Arachchi H.M."/>
            <person name="Berlin A."/>
            <person name="Brown A."/>
            <person name="Chapman S.B."/>
            <person name="Chen Z."/>
            <person name="Dunbar C."/>
            <person name="Freedman E."/>
            <person name="Gearin G."/>
            <person name="Gellesch M."/>
            <person name="Goldberg J."/>
            <person name="Griggs A."/>
            <person name="Gujja S."/>
            <person name="Heiman D."/>
            <person name="Howarth C."/>
            <person name="Larson L."/>
            <person name="Lui A."/>
            <person name="MacDonald P.J.P."/>
            <person name="Mehta T."/>
            <person name="Montmayeur A."/>
            <person name="Murphy C."/>
            <person name="Neiman D."/>
            <person name="Pearson M."/>
            <person name="Priest M."/>
            <person name="Roberts A."/>
            <person name="Saif S."/>
            <person name="Shea T."/>
            <person name="Shenoy N."/>
            <person name="Sisk P."/>
            <person name="Stolte C."/>
            <person name="Sykes S."/>
            <person name="Yandava C."/>
            <person name="Wortman J."/>
            <person name="Nusbaum C."/>
            <person name="Birren B."/>
        </authorList>
    </citation>
    <scope>NUCLEOTIDE SEQUENCE</scope>
    <source>
        <strain evidence="5">ATCC 64411</strain>
    </source>
</reference>
<dbReference type="PANTHER" id="PTHR24123:SF33">
    <property type="entry name" value="PROTEIN HOS4"/>
    <property type="match status" value="1"/>
</dbReference>
<dbReference type="VEuPathDB" id="FungiDB:MAPG_11178"/>
<gene>
    <name evidence="5" type="ORF">MAPG_11178</name>
</gene>
<dbReference type="PROSITE" id="PS50297">
    <property type="entry name" value="ANK_REP_REGION"/>
    <property type="match status" value="2"/>
</dbReference>
<keyword evidence="1" id="KW-0677">Repeat</keyword>
<dbReference type="STRING" id="644358.A0A0C4EEK4"/>
<feature type="repeat" description="ANK" evidence="3">
    <location>
        <begin position="212"/>
        <end position="238"/>
    </location>
</feature>
<evidence type="ECO:0000313" key="6">
    <source>
        <dbReference type="EnsemblFungi" id="MAPG_11178T0"/>
    </source>
</evidence>
<dbReference type="eggNOG" id="ENOG502RMIC">
    <property type="taxonomic scope" value="Eukaryota"/>
</dbReference>
<dbReference type="Gene3D" id="1.25.40.20">
    <property type="entry name" value="Ankyrin repeat-containing domain"/>
    <property type="match status" value="2"/>
</dbReference>
<name>A0A0C4EEK4_MAGP6</name>
<keyword evidence="7" id="KW-1185">Reference proteome</keyword>
<evidence type="ECO:0000259" key="4">
    <source>
        <dbReference type="PROSITE" id="PS50181"/>
    </source>
</evidence>
<evidence type="ECO:0000256" key="2">
    <source>
        <dbReference type="ARBA" id="ARBA00023043"/>
    </source>
</evidence>
<reference evidence="5" key="2">
    <citation type="submission" date="2010-05" db="EMBL/GenBank/DDBJ databases">
        <title>The Genome Sequence of Magnaporthe poae strain ATCC 64411.</title>
        <authorList>
            <consortium name="The Broad Institute Genome Sequencing Platform"/>
            <consortium name="Broad Institute Genome Sequencing Center for Infectious Disease"/>
            <person name="Ma L.-J."/>
            <person name="Dead R."/>
            <person name="Young S."/>
            <person name="Zeng Q."/>
            <person name="Koehrsen M."/>
            <person name="Alvarado L."/>
            <person name="Berlin A."/>
            <person name="Chapman S.B."/>
            <person name="Chen Z."/>
            <person name="Freedman E."/>
            <person name="Gellesch M."/>
            <person name="Goldberg J."/>
            <person name="Griggs A."/>
            <person name="Gujja S."/>
            <person name="Heilman E.R."/>
            <person name="Heiman D."/>
            <person name="Hepburn T."/>
            <person name="Howarth C."/>
            <person name="Jen D."/>
            <person name="Larson L."/>
            <person name="Mehta T."/>
            <person name="Neiman D."/>
            <person name="Pearson M."/>
            <person name="Roberts A."/>
            <person name="Saif S."/>
            <person name="Shea T."/>
            <person name="Shenoy N."/>
            <person name="Sisk P."/>
            <person name="Stolte C."/>
            <person name="Sykes S."/>
            <person name="Walk T."/>
            <person name="White J."/>
            <person name="Yandava C."/>
            <person name="Haas B."/>
            <person name="Nusbaum C."/>
            <person name="Birren B."/>
        </authorList>
    </citation>
    <scope>NUCLEOTIDE SEQUENCE</scope>
    <source>
        <strain evidence="5">ATCC 64411</strain>
    </source>
</reference>
<dbReference type="PROSITE" id="PS50181">
    <property type="entry name" value="FBOX"/>
    <property type="match status" value="1"/>
</dbReference>
<dbReference type="Pfam" id="PF00023">
    <property type="entry name" value="Ank"/>
    <property type="match status" value="2"/>
</dbReference>
<dbReference type="EnsemblFungi" id="MAPG_11178T0">
    <property type="protein sequence ID" value="MAPG_11178T0"/>
    <property type="gene ID" value="MAPG_11178"/>
</dbReference>
<organism evidence="6 7">
    <name type="scientific">Magnaporthiopsis poae (strain ATCC 64411 / 73-15)</name>
    <name type="common">Kentucky bluegrass fungus</name>
    <name type="synonym">Magnaporthe poae</name>
    <dbReference type="NCBI Taxonomy" id="644358"/>
    <lineage>
        <taxon>Eukaryota</taxon>
        <taxon>Fungi</taxon>
        <taxon>Dikarya</taxon>
        <taxon>Ascomycota</taxon>
        <taxon>Pezizomycotina</taxon>
        <taxon>Sordariomycetes</taxon>
        <taxon>Sordariomycetidae</taxon>
        <taxon>Magnaporthales</taxon>
        <taxon>Magnaporthaceae</taxon>
        <taxon>Magnaporthiopsis</taxon>
    </lineage>
</organism>
<evidence type="ECO:0000313" key="5">
    <source>
        <dbReference type="EMBL" id="KLU92232.1"/>
    </source>
</evidence>
<dbReference type="InterPro" id="IPR002110">
    <property type="entry name" value="Ankyrin_rpt"/>
</dbReference>
<dbReference type="EMBL" id="ADBL01002747">
    <property type="status" value="NOT_ANNOTATED_CDS"/>
    <property type="molecule type" value="Genomic_DNA"/>
</dbReference>
<feature type="domain" description="F-box" evidence="4">
    <location>
        <begin position="8"/>
        <end position="41"/>
    </location>
</feature>
<sequence>MEVIRRPILSLEDLPLELLQGIADELDVEDAVRLSGTSKHFFASLCNRNVRKYVGERGRAILRHAAKNGFVELAITALDAGASMAPEALKELANLHDYEVAIGRKRRFLQPDNADPAEIFREAEKSGVCSFPAPLHLAIHHGHNDVAKLLLERGAETHGGLDLCYNESRDVDPKYSEQVNLVGFCWTEKYREGDAPRLPPNPMYFNTPSCCVEYSPLYIAVRSGNTEMAIELLDRGASHITVTDHACRHRSAYGHPPGFVAVRSSRLRWNNESVGIGHVVIDAIVAGDVEVLRHVLKTRPEESVQRISQHCDFNSAIYRLSWCAAGEKVPEILQLLLSHGASLDTLAWYPLDLNEFRARPEWVAYTPLQYAACHRNLEAFKALWAAGARLGKLPDRTSRAQGLDVVGQVLACWFHALEQYWDFAPGGEFGTTRPKEKEEGGFVPFLCFLREQGHVLSKETLHWAIDTIDTENCMTVAHCYRLQRSGIPPSIYEMPELERVLVRWYYYGSSPTRRECERKMECLLESGARVNWSDMPFSLPHFAQLLLMPDMPEAECREAEDGAVRNQTQAAKIEEVYSRVDMPFSLPYLARLLSMPGMPEAERDTEDDYEPRRNPRHPPYIEVWDNAIQLRCSYDAVPINRVIFDRGQGRFIGGDLWSRPEITYIYYPIDGIRRVWRSMLARGLQVQEPIPGRMPGHLIKALYARDWHFLKWLVQNMGPGNITTDEAADFIYLLSTANIGVPDSVVHDILPRLEDLAKSGPWVEKLTWYD</sequence>
<dbReference type="InterPro" id="IPR036770">
    <property type="entry name" value="Ankyrin_rpt-contain_sf"/>
</dbReference>
<protein>
    <recommendedName>
        <fullName evidence="4">F-box domain-containing protein</fullName>
    </recommendedName>
</protein>
<dbReference type="InterPro" id="IPR036047">
    <property type="entry name" value="F-box-like_dom_sf"/>
</dbReference>
<dbReference type="SMART" id="SM00248">
    <property type="entry name" value="ANK"/>
    <property type="match status" value="5"/>
</dbReference>
<dbReference type="OrthoDB" id="341259at2759"/>
<dbReference type="PANTHER" id="PTHR24123">
    <property type="entry name" value="ANKYRIN REPEAT-CONTAINING"/>
    <property type="match status" value="1"/>
</dbReference>
<proteinExistence type="predicted"/>
<reference evidence="7" key="1">
    <citation type="submission" date="2010-05" db="EMBL/GenBank/DDBJ databases">
        <title>The genome sequence of Magnaporthe poae strain ATCC 64411.</title>
        <authorList>
            <person name="Ma L.-J."/>
            <person name="Dead R."/>
            <person name="Young S."/>
            <person name="Zeng Q."/>
            <person name="Koehrsen M."/>
            <person name="Alvarado L."/>
            <person name="Berlin A."/>
            <person name="Chapman S.B."/>
            <person name="Chen Z."/>
            <person name="Freedman E."/>
            <person name="Gellesch M."/>
            <person name="Goldberg J."/>
            <person name="Griggs A."/>
            <person name="Gujja S."/>
            <person name="Heilman E.R."/>
            <person name="Heiman D."/>
            <person name="Hepburn T."/>
            <person name="Howarth C."/>
            <person name="Jen D."/>
            <person name="Larson L."/>
            <person name="Mehta T."/>
            <person name="Neiman D."/>
            <person name="Pearson M."/>
            <person name="Roberts A."/>
            <person name="Saif S."/>
            <person name="Shea T."/>
            <person name="Shenoy N."/>
            <person name="Sisk P."/>
            <person name="Stolte C."/>
            <person name="Sykes S."/>
            <person name="Walk T."/>
            <person name="White J."/>
            <person name="Yandava C."/>
            <person name="Haas B."/>
            <person name="Nusbaum C."/>
            <person name="Birren B."/>
        </authorList>
    </citation>
    <scope>NUCLEOTIDE SEQUENCE [LARGE SCALE GENOMIC DNA]</scope>
    <source>
        <strain evidence="7">ATCC 64411 / 73-15</strain>
    </source>
</reference>
<evidence type="ECO:0000256" key="1">
    <source>
        <dbReference type="ARBA" id="ARBA00022737"/>
    </source>
</evidence>